<evidence type="ECO:0000313" key="8">
    <source>
        <dbReference type="Proteomes" id="UP000192656"/>
    </source>
</evidence>
<reference evidence="7 8" key="1">
    <citation type="submission" date="2017-04" db="EMBL/GenBank/DDBJ databases">
        <authorList>
            <person name="Afonso C.L."/>
            <person name="Miller P.J."/>
            <person name="Scott M.A."/>
            <person name="Spackman E."/>
            <person name="Goraichik I."/>
            <person name="Dimitrov K.M."/>
            <person name="Suarez D.L."/>
            <person name="Swayne D.E."/>
        </authorList>
    </citation>
    <scope>NUCLEOTIDE SEQUENCE [LARGE SCALE GENOMIC DNA]</scope>
    <source>
        <strain evidence="7 8">CGMCC 1.10972</strain>
    </source>
</reference>
<dbReference type="InterPro" id="IPR002716">
    <property type="entry name" value="PIN_dom"/>
</dbReference>
<dbReference type="EC" id="3.1.-.-" evidence="5"/>
<feature type="domain" description="PIN" evidence="6">
    <location>
        <begin position="5"/>
        <end position="118"/>
    </location>
</feature>
<keyword evidence="4 5" id="KW-0378">Hydrolase</keyword>
<keyword evidence="3 5" id="KW-0479">Metal-binding</keyword>
<comment type="function">
    <text evidence="5">Toxic component of a toxin-antitoxin (TA) system. An RNase.</text>
</comment>
<gene>
    <name evidence="5" type="primary">vapC</name>
    <name evidence="7" type="ORF">SAMN06297251_10891</name>
</gene>
<dbReference type="AlphaFoldDB" id="A0A1W2C228"/>
<dbReference type="GO" id="GO:0016787">
    <property type="term" value="F:hydrolase activity"/>
    <property type="evidence" value="ECO:0007669"/>
    <property type="project" value="UniProtKB-KW"/>
</dbReference>
<proteinExistence type="inferred from homology"/>
<keyword evidence="5" id="KW-0800">Toxin</keyword>
<dbReference type="InterPro" id="IPR029060">
    <property type="entry name" value="PIN-like_dom_sf"/>
</dbReference>
<evidence type="ECO:0000256" key="5">
    <source>
        <dbReference type="HAMAP-Rule" id="MF_00265"/>
    </source>
</evidence>
<keyword evidence="2 5" id="KW-0540">Nuclease</keyword>
<evidence type="ECO:0000259" key="6">
    <source>
        <dbReference type="Pfam" id="PF01850"/>
    </source>
</evidence>
<dbReference type="SUPFAM" id="SSF88723">
    <property type="entry name" value="PIN domain-like"/>
    <property type="match status" value="1"/>
</dbReference>
<name>A0A1W2C228_9HYPH</name>
<dbReference type="EMBL" id="FWXR01000008">
    <property type="protein sequence ID" value="SMC79064.1"/>
    <property type="molecule type" value="Genomic_DNA"/>
</dbReference>
<dbReference type="Proteomes" id="UP000192656">
    <property type="component" value="Unassembled WGS sequence"/>
</dbReference>
<dbReference type="HAMAP" id="MF_00265">
    <property type="entry name" value="VapC_Nob1"/>
    <property type="match status" value="1"/>
</dbReference>
<dbReference type="InterPro" id="IPR022907">
    <property type="entry name" value="VapC_family"/>
</dbReference>
<comment type="cofactor">
    <cofactor evidence="5">
        <name>Mg(2+)</name>
        <dbReference type="ChEBI" id="CHEBI:18420"/>
    </cofactor>
</comment>
<evidence type="ECO:0000256" key="2">
    <source>
        <dbReference type="ARBA" id="ARBA00022722"/>
    </source>
</evidence>
<dbReference type="RefSeq" id="WP_084410068.1">
    <property type="nucleotide sequence ID" value="NZ_FWXR01000008.1"/>
</dbReference>
<dbReference type="GO" id="GO:0000287">
    <property type="term" value="F:magnesium ion binding"/>
    <property type="evidence" value="ECO:0007669"/>
    <property type="project" value="UniProtKB-UniRule"/>
</dbReference>
<dbReference type="Gene3D" id="3.40.50.1010">
    <property type="entry name" value="5'-nuclease"/>
    <property type="match status" value="1"/>
</dbReference>
<protein>
    <recommendedName>
        <fullName evidence="5">Ribonuclease VapC</fullName>
        <shortName evidence="5">RNase VapC</shortName>
        <ecNumber evidence="5">3.1.-.-</ecNumber>
    </recommendedName>
    <alternativeName>
        <fullName evidence="5">Toxin VapC</fullName>
    </alternativeName>
</protein>
<evidence type="ECO:0000256" key="4">
    <source>
        <dbReference type="ARBA" id="ARBA00022801"/>
    </source>
</evidence>
<accession>A0A1W2C228</accession>
<dbReference type="GO" id="GO:0090729">
    <property type="term" value="F:toxin activity"/>
    <property type="evidence" value="ECO:0007669"/>
    <property type="project" value="UniProtKB-KW"/>
</dbReference>
<organism evidence="7 8">
    <name type="scientific">Fulvimarina manganoxydans</name>
    <dbReference type="NCBI Taxonomy" id="937218"/>
    <lineage>
        <taxon>Bacteria</taxon>
        <taxon>Pseudomonadati</taxon>
        <taxon>Pseudomonadota</taxon>
        <taxon>Alphaproteobacteria</taxon>
        <taxon>Hyphomicrobiales</taxon>
        <taxon>Aurantimonadaceae</taxon>
        <taxon>Fulvimarina</taxon>
    </lineage>
</organism>
<dbReference type="Pfam" id="PF01850">
    <property type="entry name" value="PIN"/>
    <property type="match status" value="1"/>
</dbReference>
<evidence type="ECO:0000256" key="3">
    <source>
        <dbReference type="ARBA" id="ARBA00022723"/>
    </source>
</evidence>
<keyword evidence="1 5" id="KW-1277">Toxin-antitoxin system</keyword>
<comment type="similarity">
    <text evidence="5">Belongs to the PINc/VapC protein family.</text>
</comment>
<dbReference type="OrthoDB" id="286092at2"/>
<evidence type="ECO:0000256" key="1">
    <source>
        <dbReference type="ARBA" id="ARBA00022649"/>
    </source>
</evidence>
<evidence type="ECO:0000313" key="7">
    <source>
        <dbReference type="EMBL" id="SMC79064.1"/>
    </source>
</evidence>
<keyword evidence="5" id="KW-0460">Magnesium</keyword>
<dbReference type="CDD" id="cd18682">
    <property type="entry name" value="PIN_VapC-like"/>
    <property type="match status" value="1"/>
</dbReference>
<feature type="binding site" evidence="5">
    <location>
        <position position="7"/>
    </location>
    <ligand>
        <name>Mg(2+)</name>
        <dbReference type="ChEBI" id="CHEBI:18420"/>
    </ligand>
</feature>
<keyword evidence="8" id="KW-1185">Reference proteome</keyword>
<feature type="binding site" evidence="5">
    <location>
        <position position="93"/>
    </location>
    <ligand>
        <name>Mg(2+)</name>
        <dbReference type="ChEBI" id="CHEBI:18420"/>
    </ligand>
</feature>
<sequence length="129" mass="13824">MPSCVVDTSAVFVDLNEETGAAEARRWLRDAAISAINLQEVVSKSVDKGVPAEAVPRLVEALRLDVRALDAELAMEAGLMRIATVHLGLSHGDRACLALARQLDVPAVTADRAWKDVEAELGVKVVLVR</sequence>
<dbReference type="STRING" id="937218.SAMN06297251_10891"/>
<dbReference type="GO" id="GO:0004540">
    <property type="term" value="F:RNA nuclease activity"/>
    <property type="evidence" value="ECO:0007669"/>
    <property type="project" value="InterPro"/>
</dbReference>